<evidence type="ECO:0000313" key="3">
    <source>
        <dbReference type="EMBL" id="PNE31772.1"/>
    </source>
</evidence>
<keyword evidence="1" id="KW-1133">Transmembrane helix</keyword>
<name>A0A2N8NSN2_STREU</name>
<reference evidence="4" key="2">
    <citation type="submission" date="2015-07" db="EMBL/GenBank/DDBJ databases">
        <authorList>
            <person name="Graham D.E."/>
            <person name="Giannone R.J."/>
            <person name="Gulvik C.A."/>
            <person name="Hettich R.L."/>
            <person name="Klingeman D.M."/>
            <person name="Mahan K.M."/>
            <person name="Parry R.J."/>
            <person name="Spain J.C."/>
        </authorList>
    </citation>
    <scope>NUCLEOTIDE SEQUENCE [LARGE SCALE GENOMIC DNA]</scope>
    <source>
        <strain evidence="4">ATCC 27428</strain>
    </source>
</reference>
<comment type="caution">
    <text evidence="3">The sequence shown here is derived from an EMBL/GenBank/DDBJ whole genome shotgun (WGS) entry which is preliminary data.</text>
</comment>
<dbReference type="EMBL" id="JACHJF010000010">
    <property type="protein sequence ID" value="MBB5120043.1"/>
    <property type="molecule type" value="Genomic_DNA"/>
</dbReference>
<dbReference type="Proteomes" id="UP000528608">
    <property type="component" value="Unassembled WGS sequence"/>
</dbReference>
<reference evidence="2 5" key="3">
    <citation type="submission" date="2020-08" db="EMBL/GenBank/DDBJ databases">
        <title>Genomic Encyclopedia of Type Strains, Phase III (KMG-III): the genomes of soil and plant-associated and newly described type strains.</title>
        <authorList>
            <person name="Whitman W."/>
        </authorList>
    </citation>
    <scope>NUCLEOTIDE SEQUENCE [LARGE SCALE GENOMIC DNA]</scope>
    <source>
        <strain evidence="2 5">CECT 3259</strain>
    </source>
</reference>
<dbReference type="OrthoDB" id="3429272at2"/>
<protein>
    <submittedName>
        <fullName evidence="3">Uncharacterized protein</fullName>
    </submittedName>
</protein>
<dbReference type="EMBL" id="LGUI01000008">
    <property type="protein sequence ID" value="PNE31772.1"/>
    <property type="molecule type" value="Genomic_DNA"/>
</dbReference>
<dbReference type="RefSeq" id="WP_102920442.1">
    <property type="nucleotide sequence ID" value="NZ_JACHJF010000010.1"/>
</dbReference>
<feature type="transmembrane region" description="Helical" evidence="1">
    <location>
        <begin position="55"/>
        <end position="75"/>
    </location>
</feature>
<feature type="transmembrane region" description="Helical" evidence="1">
    <location>
        <begin position="115"/>
        <end position="133"/>
    </location>
</feature>
<evidence type="ECO:0000313" key="5">
    <source>
        <dbReference type="Proteomes" id="UP000528608"/>
    </source>
</evidence>
<dbReference type="AlphaFoldDB" id="A0A2N8NSN2"/>
<dbReference type="Proteomes" id="UP000235945">
    <property type="component" value="Unassembled WGS sequence"/>
</dbReference>
<reference evidence="3" key="1">
    <citation type="submission" date="2015-07" db="EMBL/GenBank/DDBJ databases">
        <authorList>
            <person name="Noorani M."/>
        </authorList>
    </citation>
    <scope>NUCLEOTIDE SEQUENCE [LARGE SCALE GENOMIC DNA]</scope>
    <source>
        <strain evidence="3">ATCC 27428</strain>
    </source>
</reference>
<evidence type="ECO:0000256" key="1">
    <source>
        <dbReference type="SAM" id="Phobius"/>
    </source>
</evidence>
<proteinExistence type="predicted"/>
<organism evidence="3 4">
    <name type="scientific">Streptomyces eurocidicus</name>
    <name type="common">Streptoverticillium eurocidicus</name>
    <dbReference type="NCBI Taxonomy" id="66423"/>
    <lineage>
        <taxon>Bacteria</taxon>
        <taxon>Bacillati</taxon>
        <taxon>Actinomycetota</taxon>
        <taxon>Actinomycetes</taxon>
        <taxon>Kitasatosporales</taxon>
        <taxon>Streptomycetaceae</taxon>
        <taxon>Streptomyces</taxon>
    </lineage>
</organism>
<evidence type="ECO:0000313" key="4">
    <source>
        <dbReference type="Proteomes" id="UP000235945"/>
    </source>
</evidence>
<feature type="transmembrane region" description="Helical" evidence="1">
    <location>
        <begin position="31"/>
        <end position="49"/>
    </location>
</feature>
<accession>A0A2N8NSN2</accession>
<keyword evidence="1" id="KW-0812">Transmembrane</keyword>
<sequence length="139" mass="14660">MREVADAVGALGRAAALERAARDRSGWYARYLWVFAASQPALVPMALLWHGFTSAMVYAVANALLVTGLSVYAGRQRVVRRGFGLKHGLVVGAWALILGPAVVLGTTVFADSRPFAAAAALACALPLATGALLETRRRP</sequence>
<feature type="transmembrane region" description="Helical" evidence="1">
    <location>
        <begin position="87"/>
        <end position="109"/>
    </location>
</feature>
<keyword evidence="4" id="KW-1185">Reference proteome</keyword>
<keyword evidence="1" id="KW-0472">Membrane</keyword>
<gene>
    <name evidence="3" type="ORF">AF335_23385</name>
    <name evidence="2" type="ORF">FHS36_003481</name>
</gene>
<evidence type="ECO:0000313" key="2">
    <source>
        <dbReference type="EMBL" id="MBB5120043.1"/>
    </source>
</evidence>